<dbReference type="EMBL" id="JWIN03000021">
    <property type="protein sequence ID" value="KAB1260855.1"/>
    <property type="molecule type" value="Genomic_DNA"/>
</dbReference>
<feature type="region of interest" description="Disordered" evidence="1">
    <location>
        <begin position="950"/>
        <end position="975"/>
    </location>
</feature>
<evidence type="ECO:0000256" key="1">
    <source>
        <dbReference type="SAM" id="MobiDB-lite"/>
    </source>
</evidence>
<evidence type="ECO:0000313" key="3">
    <source>
        <dbReference type="Proteomes" id="UP000299084"/>
    </source>
</evidence>
<protein>
    <submittedName>
        <fullName evidence="2">Uncharacterized protein</fullName>
    </submittedName>
</protein>
<feature type="region of interest" description="Disordered" evidence="1">
    <location>
        <begin position="782"/>
        <end position="838"/>
    </location>
</feature>
<accession>A0A5N4CPJ0</accession>
<organism evidence="2 3">
    <name type="scientific">Camelus dromedarius</name>
    <name type="common">Dromedary</name>
    <name type="synonym">Arabian camel</name>
    <dbReference type="NCBI Taxonomy" id="9838"/>
    <lineage>
        <taxon>Eukaryota</taxon>
        <taxon>Metazoa</taxon>
        <taxon>Chordata</taxon>
        <taxon>Craniata</taxon>
        <taxon>Vertebrata</taxon>
        <taxon>Euteleostomi</taxon>
        <taxon>Mammalia</taxon>
        <taxon>Eutheria</taxon>
        <taxon>Laurasiatheria</taxon>
        <taxon>Artiodactyla</taxon>
        <taxon>Tylopoda</taxon>
        <taxon>Camelidae</taxon>
        <taxon>Camelus</taxon>
    </lineage>
</organism>
<name>A0A5N4CPJ0_CAMDR</name>
<gene>
    <name evidence="2" type="ORF">Cadr_000024860</name>
</gene>
<reference evidence="2 3" key="1">
    <citation type="journal article" date="2019" name="Mol. Ecol. Resour.">
        <title>Improving Illumina assemblies with Hi-C and long reads: an example with the North African dromedary.</title>
        <authorList>
            <person name="Elbers J.P."/>
            <person name="Rogers M.F."/>
            <person name="Perelman P.L."/>
            <person name="Proskuryakova A.A."/>
            <person name="Serdyukova N.A."/>
            <person name="Johnson W.E."/>
            <person name="Horin P."/>
            <person name="Corander J."/>
            <person name="Murphy D."/>
            <person name="Burger P.A."/>
        </authorList>
    </citation>
    <scope>NUCLEOTIDE SEQUENCE [LARGE SCALE GENOMIC DNA]</scope>
    <source>
        <strain evidence="2">Drom800</strain>
        <tissue evidence="2">Blood</tissue>
    </source>
</reference>
<comment type="caution">
    <text evidence="2">The sequence shown here is derived from an EMBL/GenBank/DDBJ whole genome shotgun (WGS) entry which is preliminary data.</text>
</comment>
<feature type="compositionally biased region" description="Basic and acidic residues" evidence="1">
    <location>
        <begin position="509"/>
        <end position="522"/>
    </location>
</feature>
<proteinExistence type="predicted"/>
<feature type="region of interest" description="Disordered" evidence="1">
    <location>
        <begin position="504"/>
        <end position="553"/>
    </location>
</feature>
<sequence>MAHEVGGDSAEVKGQDVPVIVGIRSPTGKALIAGRARRVVATRVVVGLYSLFPITVSIKGILPLQKLGPLAPSLLNFCFPYCPMKGEEPEGKEAAVVVWGREAGTGDGEGQVRPELDGWLADRCMCGILGGRDQDGWADTLKQTNGHTRSQWVGTWMNGPVGSEVGDGWAGREALGMLGCPLTAFHVQVWLFPCRQQRWNSPSRRVRACSCLWMGSVAGRLRGTERKRLRQLRARGNTRLAAGAGPELIVWPGSFLLEAGESSLPLLFAAPVGSGLDRELGLTEPGHRVLPLEREGWISPAAHCPHSCLPPEKDPGQADREEAEAVLCSSSTPRRLTRQQREYPVSRRLRVGEASLGQVPRAVHHMLTIRKADLVQVVWRRPTGGEAIQPVAPAPAGSALLAVQGWIPGLRLWGLSSLLPVLLPQAQDPCFPQRPPAAEHLSRRMDRPTLSLARSLLRLEVSGRAPKAVLVRPSAKGRQEGKQGKEALTFLLLPLLGGGWLPEEEGDPLQDRVRAQRSKDQTDASTHLSFPQGVEGAAPPPGQGWLPESERAALQKGECVSSSPFLPFPPQIRKHVHGALTFTLPLKVRAMLRGVRVILGEGSGQGQLEARREMVRAFISSWTPNPMPLSQTLYLLGGGGSFCPGALKPGRGKVIVTERVLRNPVIILQPHLYQARSLGSPKSRPKGNVTHGAGEEGLNLLSASFPQGFWALPGVWTLNWLEFHLPVSSTLPPTPASVAMPGPLWMAETLSSPLLTSQGPVRALWEPLSFCAPAPPPWLKAPVPRPTEGLLRNGHSSGDLPAAPGPRPVLARTPSPVLAPTPAHLPQRLQKQQPNRPRPRLLWTWSPSWGKDWLAATQVACFSSRSDCCCELQGRFPLLFIWLSGDGSRPPQLPAVTQAQLLLLPDTPSKLTLKPPERIEKNGGLISGLSACICRPLLWRTDLTPCWTGTGETGHRGEGQGSYPGSSPTSEKPGLPNLFSGEQIHVYMSSEGPGGLQTLSVRLGSPALSRAATSTYGCSEHFFGIWGPAVLQLQEPLRSLRQVPFPNTHVQVPRVAGRPAPGAGCAQLESGNPAERFLLPAFRTEL</sequence>
<keyword evidence="3" id="KW-1185">Reference proteome</keyword>
<dbReference type="Proteomes" id="UP000299084">
    <property type="component" value="Unassembled WGS sequence"/>
</dbReference>
<dbReference type="AlphaFoldDB" id="A0A5N4CPJ0"/>
<evidence type="ECO:0000313" key="2">
    <source>
        <dbReference type="EMBL" id="KAB1260855.1"/>
    </source>
</evidence>